<dbReference type="RefSeq" id="WP_132372656.1">
    <property type="nucleotide sequence ID" value="NZ_SMAN01000021.1"/>
</dbReference>
<dbReference type="OrthoDB" id="32865at2"/>
<dbReference type="Proteomes" id="UP000294650">
    <property type="component" value="Unassembled WGS sequence"/>
</dbReference>
<gene>
    <name evidence="1" type="ORF">EDD68_12141</name>
</gene>
<organism evidence="1 2">
    <name type="scientific">Melghiribacillus thermohalophilus</name>
    <dbReference type="NCBI Taxonomy" id="1324956"/>
    <lineage>
        <taxon>Bacteria</taxon>
        <taxon>Bacillati</taxon>
        <taxon>Bacillota</taxon>
        <taxon>Bacilli</taxon>
        <taxon>Bacillales</taxon>
        <taxon>Bacillaceae</taxon>
        <taxon>Melghiribacillus</taxon>
    </lineage>
</organism>
<proteinExistence type="predicted"/>
<evidence type="ECO:0000313" key="2">
    <source>
        <dbReference type="Proteomes" id="UP000294650"/>
    </source>
</evidence>
<keyword evidence="2" id="KW-1185">Reference proteome</keyword>
<dbReference type="Gene3D" id="3.40.30.10">
    <property type="entry name" value="Glutaredoxin"/>
    <property type="match status" value="1"/>
</dbReference>
<name>A0A4R3MTJ0_9BACI</name>
<dbReference type="EMBL" id="SMAN01000021">
    <property type="protein sequence ID" value="TCT18786.1"/>
    <property type="molecule type" value="Genomic_DNA"/>
</dbReference>
<reference evidence="1 2" key="1">
    <citation type="submission" date="2019-03" db="EMBL/GenBank/DDBJ databases">
        <title>Genomic Encyclopedia of Type Strains, Phase IV (KMG-IV): sequencing the most valuable type-strain genomes for metagenomic binning, comparative biology and taxonomic classification.</title>
        <authorList>
            <person name="Goeker M."/>
        </authorList>
    </citation>
    <scope>NUCLEOTIDE SEQUENCE [LARGE SCALE GENOMIC DNA]</scope>
    <source>
        <strain evidence="1 2">DSM 25894</strain>
    </source>
</reference>
<evidence type="ECO:0000313" key="1">
    <source>
        <dbReference type="EMBL" id="TCT18786.1"/>
    </source>
</evidence>
<dbReference type="AlphaFoldDB" id="A0A4R3MTJ0"/>
<accession>A0A4R3MTJ0</accession>
<dbReference type="Pfam" id="PF05768">
    <property type="entry name" value="Glrx-like"/>
    <property type="match status" value="1"/>
</dbReference>
<protein>
    <submittedName>
        <fullName evidence="1">Glutaredoxin-like protein DUF836</fullName>
    </submittedName>
</protein>
<dbReference type="InterPro" id="IPR008554">
    <property type="entry name" value="Glutaredoxin-like"/>
</dbReference>
<comment type="caution">
    <text evidence="1">The sequence shown here is derived from an EMBL/GenBank/DDBJ whole genome shotgun (WGS) entry which is preliminary data.</text>
</comment>
<dbReference type="InterPro" id="IPR036249">
    <property type="entry name" value="Thioredoxin-like_sf"/>
</dbReference>
<dbReference type="SUPFAM" id="SSF52833">
    <property type="entry name" value="Thioredoxin-like"/>
    <property type="match status" value="1"/>
</dbReference>
<sequence length="82" mass="9941">MQELHFYMRNNCPLCEEAKTLLELFHDDWSFRIIEHDIEQDDHLLERYHIKIPVIAIHEEELDASEINYESLEKFLKKHCGS</sequence>